<dbReference type="Pfam" id="PF05118">
    <property type="entry name" value="Asp_Arg_Hydrox"/>
    <property type="match status" value="1"/>
</dbReference>
<keyword evidence="2" id="KW-0614">Plasmid</keyword>
<accession>K9X8M1</accession>
<proteinExistence type="predicted"/>
<sequence length="207" mass="24051">MKFDGSFKLLGQFNVTGLQQKISSFDETEWHKMSWKERRGKEHSCTQTIPILFDSDFRHINPTRHSTIDTIDDEFKSLRSFMEEYYGDRTGYFIRMIIVRMNPQSEIPLHYDTGSSLPYAHRIHLPVKTNDAIIFQVGGESKNLKNGELWEINNQRQHGVQNLSDEARIHIIMDWVTSDLIALRKTELGIEINEVGTPPKADSRVSR</sequence>
<keyword evidence="3" id="KW-1185">Reference proteome</keyword>
<dbReference type="HOGENOM" id="CLU_1439523_0_0_3"/>
<geneLocation type="plasmid" evidence="2 3">
    <name>pCYLST.01</name>
</geneLocation>
<name>K9X8M1_9NOST</name>
<dbReference type="InterPro" id="IPR027443">
    <property type="entry name" value="IPNS-like_sf"/>
</dbReference>
<dbReference type="SUPFAM" id="SSF51197">
    <property type="entry name" value="Clavaminate synthase-like"/>
    <property type="match status" value="1"/>
</dbReference>
<dbReference type="KEGG" id="csg:Cylst_6662"/>
<gene>
    <name evidence="2" type="ORF">Cylst_6662</name>
</gene>
<organism evidence="2 3">
    <name type="scientific">Cylindrospermum stagnale PCC 7417</name>
    <dbReference type="NCBI Taxonomy" id="56107"/>
    <lineage>
        <taxon>Bacteria</taxon>
        <taxon>Bacillati</taxon>
        <taxon>Cyanobacteriota</taxon>
        <taxon>Cyanophyceae</taxon>
        <taxon>Nostocales</taxon>
        <taxon>Nostocaceae</taxon>
        <taxon>Cylindrospermum</taxon>
    </lineage>
</organism>
<protein>
    <submittedName>
        <fullName evidence="2">Aspartyl/Asparaginyl beta-hydroxylase</fullName>
    </submittedName>
</protein>
<evidence type="ECO:0000259" key="1">
    <source>
        <dbReference type="Pfam" id="PF05118"/>
    </source>
</evidence>
<dbReference type="EMBL" id="CP003643">
    <property type="protein sequence ID" value="AFZ28421.1"/>
    <property type="molecule type" value="Genomic_DNA"/>
</dbReference>
<dbReference type="RefSeq" id="WP_015328456.1">
    <property type="nucleotide sequence ID" value="NC_020050.1"/>
</dbReference>
<dbReference type="Proteomes" id="UP000010475">
    <property type="component" value="Plasmid pCYLST.01"/>
</dbReference>
<reference evidence="2 3" key="1">
    <citation type="submission" date="2012-06" db="EMBL/GenBank/DDBJ databases">
        <title>Noncontiguous Finished plasmid 1 of genome of Cylindrospermum stagnale PCC 7417.</title>
        <authorList>
            <consortium name="US DOE Joint Genome Institute"/>
            <person name="Gugger M."/>
            <person name="Coursin T."/>
            <person name="Rippka R."/>
            <person name="Tandeau De Marsac N."/>
            <person name="Huntemann M."/>
            <person name="Wei C.-L."/>
            <person name="Han J."/>
            <person name="Detter J.C."/>
            <person name="Han C."/>
            <person name="Tapia R."/>
            <person name="Davenport K."/>
            <person name="Daligault H."/>
            <person name="Erkkila T."/>
            <person name="Gu W."/>
            <person name="Munk A.C.C."/>
            <person name="Teshima H."/>
            <person name="Xu Y."/>
            <person name="Chain P."/>
            <person name="Chen A."/>
            <person name="Krypides N."/>
            <person name="Mavromatis K."/>
            <person name="Markowitz V."/>
            <person name="Szeto E."/>
            <person name="Ivanova N."/>
            <person name="Mikhailova N."/>
            <person name="Ovchinnikova G."/>
            <person name="Pagani I."/>
            <person name="Pati A."/>
            <person name="Goodwin L."/>
            <person name="Peters L."/>
            <person name="Pitluck S."/>
            <person name="Woyke T."/>
            <person name="Kerfeld C."/>
        </authorList>
    </citation>
    <scope>NUCLEOTIDE SEQUENCE [LARGE SCALE GENOMIC DNA]</scope>
    <source>
        <strain evidence="2 3">PCC 7417</strain>
        <plasmid evidence="3">Plasmid pCYLST.01</plasmid>
    </source>
</reference>
<dbReference type="InterPro" id="IPR007803">
    <property type="entry name" value="Asp/Arg/Pro-Hydrxlase"/>
</dbReference>
<dbReference type="OrthoDB" id="1441538at2"/>
<feature type="domain" description="Aspartyl/asparaginy/proline hydroxylase" evidence="1">
    <location>
        <begin position="94"/>
        <end position="175"/>
    </location>
</feature>
<dbReference type="Gene3D" id="2.60.120.330">
    <property type="entry name" value="B-lactam Antibiotic, Isopenicillin N Synthase, Chain"/>
    <property type="match status" value="1"/>
</dbReference>
<evidence type="ECO:0000313" key="2">
    <source>
        <dbReference type="EMBL" id="AFZ28421.1"/>
    </source>
</evidence>
<evidence type="ECO:0000313" key="3">
    <source>
        <dbReference type="Proteomes" id="UP000010475"/>
    </source>
</evidence>
<dbReference type="AlphaFoldDB" id="K9X8M1"/>